<dbReference type="InterPro" id="IPR051531">
    <property type="entry name" value="N-acetyltransferase"/>
</dbReference>
<dbReference type="PANTHER" id="PTHR43792:SF1">
    <property type="entry name" value="N-ACETYLTRANSFERASE DOMAIN-CONTAINING PROTEIN"/>
    <property type="match status" value="1"/>
</dbReference>
<dbReference type="GO" id="GO:0016747">
    <property type="term" value="F:acyltransferase activity, transferring groups other than amino-acyl groups"/>
    <property type="evidence" value="ECO:0007669"/>
    <property type="project" value="InterPro"/>
</dbReference>
<dbReference type="InterPro" id="IPR016181">
    <property type="entry name" value="Acyl_CoA_acyltransferase"/>
</dbReference>
<comment type="caution">
    <text evidence="2">The sequence shown here is derived from an EMBL/GenBank/DDBJ whole genome shotgun (WGS) entry which is preliminary data.</text>
</comment>
<reference evidence="2 3" key="1">
    <citation type="submission" date="2017-11" db="EMBL/GenBank/DDBJ databases">
        <title>Sphingomonas oleivorans sp. nov., isolated from oil-contaminated soil.</title>
        <authorList>
            <person name="Wang L."/>
            <person name="Chen L."/>
        </authorList>
    </citation>
    <scope>NUCLEOTIDE SEQUENCE [LARGE SCALE GENOMIC DNA]</scope>
    <source>
        <strain evidence="2 3">K101</strain>
    </source>
</reference>
<proteinExistence type="predicted"/>
<gene>
    <name evidence="2" type="ORF">CV103_09180</name>
</gene>
<organism evidence="2 3">
    <name type="scientific">Edaphosphingomonas fennica</name>
    <dbReference type="NCBI Taxonomy" id="114404"/>
    <lineage>
        <taxon>Bacteria</taxon>
        <taxon>Pseudomonadati</taxon>
        <taxon>Pseudomonadota</taxon>
        <taxon>Alphaproteobacteria</taxon>
        <taxon>Sphingomonadales</taxon>
        <taxon>Rhizorhabdaceae</taxon>
        <taxon>Edaphosphingomonas</taxon>
    </lineage>
</organism>
<dbReference type="RefSeq" id="WP_107394726.1">
    <property type="nucleotide sequence ID" value="NZ_PHHF01000041.1"/>
</dbReference>
<evidence type="ECO:0000313" key="2">
    <source>
        <dbReference type="EMBL" id="PTD22499.1"/>
    </source>
</evidence>
<dbReference type="AlphaFoldDB" id="A0A2T4I0S8"/>
<feature type="domain" description="N-acetyltransferase" evidence="1">
    <location>
        <begin position="7"/>
        <end position="178"/>
    </location>
</feature>
<evidence type="ECO:0000259" key="1">
    <source>
        <dbReference type="PROSITE" id="PS51186"/>
    </source>
</evidence>
<dbReference type="Pfam" id="PF13302">
    <property type="entry name" value="Acetyltransf_3"/>
    <property type="match status" value="1"/>
</dbReference>
<protein>
    <submittedName>
        <fullName evidence="2">N-acetyltransferase</fullName>
    </submittedName>
</protein>
<evidence type="ECO:0000313" key="3">
    <source>
        <dbReference type="Proteomes" id="UP000241206"/>
    </source>
</evidence>
<accession>A0A2T4I0S8</accession>
<dbReference type="Gene3D" id="3.40.630.30">
    <property type="match status" value="1"/>
</dbReference>
<keyword evidence="2" id="KW-0808">Transferase</keyword>
<sequence length="185" mass="20465">MIETNRLILRPMTEADKPWAAAQCADPQVMALLGGPQTREASDERIDKMIRLQAERGFSFFGLFRKADGRPIGLCGLKLFDAEGATLPGEVEIGWRLDKDCWGQGYAREAASASLDFAFGTVGAPLVIAITSQRNAASWGLMRRLGMTRRPDLDFNDPRFGPEDNPTILHLIEAKDWEVGAWKTA</sequence>
<dbReference type="PROSITE" id="PS51186">
    <property type="entry name" value="GNAT"/>
    <property type="match status" value="1"/>
</dbReference>
<name>A0A2T4I0S8_9SPHN</name>
<dbReference type="Proteomes" id="UP000241206">
    <property type="component" value="Unassembled WGS sequence"/>
</dbReference>
<dbReference type="PANTHER" id="PTHR43792">
    <property type="entry name" value="GNAT FAMILY, PUTATIVE (AFU_ORTHOLOGUE AFUA_3G00765)-RELATED-RELATED"/>
    <property type="match status" value="1"/>
</dbReference>
<keyword evidence="3" id="KW-1185">Reference proteome</keyword>
<dbReference type="SUPFAM" id="SSF55729">
    <property type="entry name" value="Acyl-CoA N-acyltransferases (Nat)"/>
    <property type="match status" value="1"/>
</dbReference>
<dbReference type="EMBL" id="PHHF01000041">
    <property type="protein sequence ID" value="PTD22499.1"/>
    <property type="molecule type" value="Genomic_DNA"/>
</dbReference>
<dbReference type="InterPro" id="IPR000182">
    <property type="entry name" value="GNAT_dom"/>
</dbReference>